<name>A0A1I8AT43_9BILA</name>
<feature type="region of interest" description="Disordered" evidence="1">
    <location>
        <begin position="1"/>
        <end position="70"/>
    </location>
</feature>
<dbReference type="AlphaFoldDB" id="A0A1I8AT43"/>
<dbReference type="PANTHER" id="PTHR46163:SF2">
    <property type="entry name" value="PROTEIN-TYROSINE PHOSPHATASE"/>
    <property type="match status" value="1"/>
</dbReference>
<dbReference type="GO" id="GO:0004725">
    <property type="term" value="F:protein tyrosine phosphatase activity"/>
    <property type="evidence" value="ECO:0007669"/>
    <property type="project" value="InterPro"/>
</dbReference>
<feature type="domain" description="Tyrosine-protein phosphatase" evidence="2">
    <location>
        <begin position="118"/>
        <end position="152"/>
    </location>
</feature>
<proteinExistence type="predicted"/>
<dbReference type="SUPFAM" id="SSF52799">
    <property type="entry name" value="(Phosphotyrosine protein) phosphatases II"/>
    <property type="match status" value="1"/>
</dbReference>
<dbReference type="PANTHER" id="PTHR46163">
    <property type="entry name" value="TYROSINE-PROTEIN PHOSPHATASE-RELATED"/>
    <property type="match status" value="1"/>
</dbReference>
<dbReference type="Pfam" id="PF00102">
    <property type="entry name" value="Y_phosphatase"/>
    <property type="match status" value="1"/>
</dbReference>
<reference evidence="4" key="1">
    <citation type="submission" date="2016-11" db="UniProtKB">
        <authorList>
            <consortium name="WormBaseParasite"/>
        </authorList>
    </citation>
    <scope>IDENTIFICATION</scope>
</reference>
<dbReference type="Gene3D" id="3.90.190.10">
    <property type="entry name" value="Protein tyrosine phosphatase superfamily"/>
    <property type="match status" value="1"/>
</dbReference>
<organism evidence="3 4">
    <name type="scientific">Steinernema glaseri</name>
    <dbReference type="NCBI Taxonomy" id="37863"/>
    <lineage>
        <taxon>Eukaryota</taxon>
        <taxon>Metazoa</taxon>
        <taxon>Ecdysozoa</taxon>
        <taxon>Nematoda</taxon>
        <taxon>Chromadorea</taxon>
        <taxon>Rhabditida</taxon>
        <taxon>Tylenchina</taxon>
        <taxon>Panagrolaimomorpha</taxon>
        <taxon>Strongyloidoidea</taxon>
        <taxon>Steinernematidae</taxon>
        <taxon>Steinernema</taxon>
    </lineage>
</organism>
<evidence type="ECO:0000313" key="4">
    <source>
        <dbReference type="WBParaSite" id="L893_g8603.t1"/>
    </source>
</evidence>
<dbReference type="InterPro" id="IPR052782">
    <property type="entry name" value="Oocyte-zygote_transition_reg"/>
</dbReference>
<evidence type="ECO:0000313" key="3">
    <source>
        <dbReference type="Proteomes" id="UP000095287"/>
    </source>
</evidence>
<sequence length="152" mass="16682">MATKSLMMKPMSRRKSAAKTPKTPKEELNNEDGTQIEQKQKGRGRGGDSRQRVKIRIGGATSASASASAPTSACQDQLLRAFCIDTTKTGVAKLVKDFNETRAASLKATIARTAFDKNMDKNRYKDVVCGDEGRVVLTWPPGHPNDYIHANW</sequence>
<dbReference type="WBParaSite" id="L893_g8603.t1">
    <property type="protein sequence ID" value="L893_g8603.t1"/>
    <property type="gene ID" value="L893_g8603"/>
</dbReference>
<dbReference type="Proteomes" id="UP000095287">
    <property type="component" value="Unplaced"/>
</dbReference>
<evidence type="ECO:0000256" key="1">
    <source>
        <dbReference type="SAM" id="MobiDB-lite"/>
    </source>
</evidence>
<dbReference type="InterPro" id="IPR029021">
    <property type="entry name" value="Prot-tyrosine_phosphatase-like"/>
</dbReference>
<feature type="compositionally biased region" description="Low complexity" evidence="1">
    <location>
        <begin position="60"/>
        <end position="70"/>
    </location>
</feature>
<evidence type="ECO:0000259" key="2">
    <source>
        <dbReference type="Pfam" id="PF00102"/>
    </source>
</evidence>
<dbReference type="InterPro" id="IPR000242">
    <property type="entry name" value="PTP_cat"/>
</dbReference>
<keyword evidence="3" id="KW-1185">Reference proteome</keyword>
<accession>A0A1I8AT43</accession>
<protein>
    <submittedName>
        <fullName evidence="4">Tyrosine-protein phosphatase domain-containing protein</fullName>
    </submittedName>
</protein>